<protein>
    <submittedName>
        <fullName evidence="2">Uncharacterized protein</fullName>
    </submittedName>
</protein>
<proteinExistence type="predicted"/>
<feature type="region of interest" description="Disordered" evidence="1">
    <location>
        <begin position="73"/>
        <end position="123"/>
    </location>
</feature>
<accession>A0AB33KIB5</accession>
<evidence type="ECO:0000256" key="1">
    <source>
        <dbReference type="SAM" id="MobiDB-lite"/>
    </source>
</evidence>
<dbReference type="AlphaFoldDB" id="A0AB33KIB5"/>
<dbReference type="EMBL" id="AP035884">
    <property type="protein sequence ID" value="BFP54407.1"/>
    <property type="molecule type" value="Genomic_DNA"/>
</dbReference>
<dbReference type="RefSeq" id="WP_406190630.1">
    <property type="nucleotide sequence ID" value="NZ_AP035884.1"/>
</dbReference>
<name>A0AB33KIB5_9ACTN</name>
<feature type="compositionally biased region" description="Low complexity" evidence="1">
    <location>
        <begin position="91"/>
        <end position="103"/>
    </location>
</feature>
<dbReference type="KEGG" id="stcm:SCMC78_42140"/>
<organism evidence="2">
    <name type="scientific">Streptomyces sp. CMC78</name>
    <dbReference type="NCBI Taxonomy" id="3231512"/>
    <lineage>
        <taxon>Bacteria</taxon>
        <taxon>Bacillati</taxon>
        <taxon>Actinomycetota</taxon>
        <taxon>Actinomycetes</taxon>
        <taxon>Kitasatosporales</taxon>
        <taxon>Streptomycetaceae</taxon>
        <taxon>Streptomyces</taxon>
    </lineage>
</organism>
<feature type="compositionally biased region" description="Low complexity" evidence="1">
    <location>
        <begin position="73"/>
        <end position="84"/>
    </location>
</feature>
<evidence type="ECO:0000313" key="2">
    <source>
        <dbReference type="EMBL" id="BFP54407.1"/>
    </source>
</evidence>
<reference evidence="2" key="1">
    <citation type="submission" date="2024-07" db="EMBL/GenBank/DDBJ databases">
        <title>Complete genome sequences of cellulolytic bacteria, Kitasatospora sp. CMC57 and Streptomyces sp. CMC78, isolated from Japanese agricultural soil.</title>
        <authorList>
            <person name="Hashimoto T."/>
            <person name="Ito M."/>
            <person name="Iwamoto M."/>
            <person name="Fukahori D."/>
            <person name="Shoda T."/>
            <person name="Sakoda M."/>
            <person name="Morohoshi T."/>
            <person name="Mitsuboshi M."/>
            <person name="Nishizawa T."/>
        </authorList>
    </citation>
    <scope>NUCLEOTIDE SEQUENCE</scope>
    <source>
        <strain evidence="2">CMC78</strain>
    </source>
</reference>
<sequence length="123" mass="12896">MGDVLLALSIPVLVFGGGIYAACDCWWRRRHPAPPSPYTHRAARLAEQDMLLLAADIVDDAYAALGPLYDAPATTPCPAGPATTGLGGPPAGFSPRPSRAPRSSRPDSTPDRAPSPPAAVRRR</sequence>
<gene>
    <name evidence="2" type="ORF">SCMC78_42140</name>
</gene>